<organism evidence="1 2">
    <name type="scientific">Paraconiothyrium brasiliense</name>
    <dbReference type="NCBI Taxonomy" id="300254"/>
    <lineage>
        <taxon>Eukaryota</taxon>
        <taxon>Fungi</taxon>
        <taxon>Dikarya</taxon>
        <taxon>Ascomycota</taxon>
        <taxon>Pezizomycotina</taxon>
        <taxon>Dothideomycetes</taxon>
        <taxon>Pleosporomycetidae</taxon>
        <taxon>Pleosporales</taxon>
        <taxon>Massarineae</taxon>
        <taxon>Didymosphaeriaceae</taxon>
        <taxon>Paraconiothyrium</taxon>
    </lineage>
</organism>
<proteinExistence type="predicted"/>
<sequence length="216" mass="23705">MDNNLFANEIDFDVLKPEINIPDDDLTPPAAPADTIFYLTISTPHTDAFEWHGPYATFAQIPPIVCAHAPSTDKKLEKVGKHGFTKIVVVENEQQGKFTVFESVTKINQDVRSMLPNPVFTVTSAGPILHKICSFTGKLEAEGAKGWSTKALSSRIVGTYIDRKEARRAADQTMRDLLASEDDPPQPMSSFPAMNAGGGLIMVRLTFLAMRRDAPS</sequence>
<evidence type="ECO:0000313" key="2">
    <source>
        <dbReference type="Proteomes" id="UP001521785"/>
    </source>
</evidence>
<name>A0ABR3RPH2_9PLEO</name>
<accession>A0ABR3RPH2</accession>
<reference evidence="1 2" key="1">
    <citation type="submission" date="2024-02" db="EMBL/GenBank/DDBJ databases">
        <title>De novo assembly and annotation of 12 fungi associated with fruit tree decline syndrome in Ontario, Canada.</title>
        <authorList>
            <person name="Sulman M."/>
            <person name="Ellouze W."/>
            <person name="Ilyukhin E."/>
        </authorList>
    </citation>
    <scope>NUCLEOTIDE SEQUENCE [LARGE SCALE GENOMIC DNA]</scope>
    <source>
        <strain evidence="1 2">M42-189</strain>
    </source>
</reference>
<dbReference type="Proteomes" id="UP001521785">
    <property type="component" value="Unassembled WGS sequence"/>
</dbReference>
<dbReference type="EMBL" id="JAKJXO020000004">
    <property type="protein sequence ID" value="KAL1606183.1"/>
    <property type="molecule type" value="Genomic_DNA"/>
</dbReference>
<gene>
    <name evidence="1" type="primary">ebp2_1</name>
    <name evidence="1" type="ORF">SLS60_003584</name>
</gene>
<protein>
    <submittedName>
        <fullName evidence="1">rRNA-processing protein EBP2</fullName>
    </submittedName>
</protein>
<evidence type="ECO:0000313" key="1">
    <source>
        <dbReference type="EMBL" id="KAL1606183.1"/>
    </source>
</evidence>
<comment type="caution">
    <text evidence="1">The sequence shown here is derived from an EMBL/GenBank/DDBJ whole genome shotgun (WGS) entry which is preliminary data.</text>
</comment>
<keyword evidence="2" id="KW-1185">Reference proteome</keyword>